<evidence type="ECO:0000313" key="11">
    <source>
        <dbReference type="Proteomes" id="UP000015530"/>
    </source>
</evidence>
<feature type="region of interest" description="Disordered" evidence="8">
    <location>
        <begin position="588"/>
        <end position="623"/>
    </location>
</feature>
<dbReference type="Gene3D" id="3.40.850.10">
    <property type="entry name" value="Kinesin motor domain"/>
    <property type="match status" value="1"/>
</dbReference>
<gene>
    <name evidence="10" type="ORF">CGLO_07617</name>
</gene>
<feature type="compositionally biased region" description="Basic and acidic residues" evidence="8">
    <location>
        <begin position="260"/>
        <end position="285"/>
    </location>
</feature>
<dbReference type="eggNOG" id="KOG0242">
    <property type="taxonomic scope" value="Eukaryota"/>
</dbReference>
<accession>T0KIN3</accession>
<dbReference type="InterPro" id="IPR019821">
    <property type="entry name" value="Kinesin_motor_CS"/>
</dbReference>
<dbReference type="GO" id="GO:0003777">
    <property type="term" value="F:microtubule motor activity"/>
    <property type="evidence" value="ECO:0007669"/>
    <property type="project" value="InterPro"/>
</dbReference>
<evidence type="ECO:0000259" key="9">
    <source>
        <dbReference type="PROSITE" id="PS50067"/>
    </source>
</evidence>
<feature type="compositionally biased region" description="Gly residues" evidence="8">
    <location>
        <begin position="1"/>
        <end position="11"/>
    </location>
</feature>
<dbReference type="OrthoDB" id="3176171at2759"/>
<evidence type="ECO:0000313" key="10">
    <source>
        <dbReference type="EMBL" id="EQB52733.1"/>
    </source>
</evidence>
<feature type="compositionally biased region" description="Basic and acidic residues" evidence="8">
    <location>
        <begin position="14"/>
        <end position="24"/>
    </location>
</feature>
<dbReference type="Pfam" id="PF00225">
    <property type="entry name" value="Kinesin"/>
    <property type="match status" value="1"/>
</dbReference>
<dbReference type="STRING" id="1237896.T0KIN3"/>
<dbReference type="PANTHER" id="PTHR47968">
    <property type="entry name" value="CENTROMERE PROTEIN E"/>
    <property type="match status" value="1"/>
</dbReference>
<feature type="region of interest" description="Disordered" evidence="8">
    <location>
        <begin position="359"/>
        <end position="407"/>
    </location>
</feature>
<feature type="coiled-coil region" evidence="7">
    <location>
        <begin position="414"/>
        <end position="441"/>
    </location>
</feature>
<comment type="caution">
    <text evidence="10">The sequence shown here is derived from an EMBL/GenBank/DDBJ whole genome shotgun (WGS) entry which is preliminary data.</text>
</comment>
<feature type="region of interest" description="Disordered" evidence="8">
    <location>
        <begin position="259"/>
        <end position="285"/>
    </location>
</feature>
<feature type="domain" description="Kinesin motor" evidence="9">
    <location>
        <begin position="1"/>
        <end position="219"/>
    </location>
</feature>
<dbReference type="Proteomes" id="UP000015530">
    <property type="component" value="Unassembled WGS sequence"/>
</dbReference>
<comment type="similarity">
    <text evidence="5 6">Belongs to the TRAFAC class myosin-kinesin ATPase superfamily. Kinesin family.</text>
</comment>
<reference evidence="11" key="1">
    <citation type="journal article" date="2013" name="Mol. Plant Microbe Interact.">
        <title>Global aspects of pacC regulation of pathogenicity genes in Colletotrichum gloeosporioides as revealed by transcriptome analysis.</title>
        <authorList>
            <person name="Alkan N."/>
            <person name="Meng X."/>
            <person name="Friedlander G."/>
            <person name="Reuveni E."/>
            <person name="Sukno S."/>
            <person name="Sherman A."/>
            <person name="Thon M."/>
            <person name="Fluhr R."/>
            <person name="Prusky D."/>
        </authorList>
    </citation>
    <scope>NUCLEOTIDE SEQUENCE [LARGE SCALE GENOMIC DNA]</scope>
    <source>
        <strain evidence="11">Cg-14</strain>
    </source>
</reference>
<keyword evidence="4 6" id="KW-0505">Motor protein</keyword>
<comment type="caution">
    <text evidence="5">Lacks conserved residue(s) required for the propagation of feature annotation.</text>
</comment>
<feature type="compositionally biased region" description="Pro residues" evidence="8">
    <location>
        <begin position="518"/>
        <end position="529"/>
    </location>
</feature>
<dbReference type="SUPFAM" id="SSF52540">
    <property type="entry name" value="P-loop containing nucleoside triphosphate hydrolases"/>
    <property type="match status" value="1"/>
</dbReference>
<evidence type="ECO:0000256" key="4">
    <source>
        <dbReference type="ARBA" id="ARBA00023175"/>
    </source>
</evidence>
<dbReference type="InterPro" id="IPR027640">
    <property type="entry name" value="Kinesin-like_fam"/>
</dbReference>
<organism evidence="10 11">
    <name type="scientific">Colletotrichum gloeosporioides (strain Cg-14)</name>
    <name type="common">Anthracnose fungus</name>
    <name type="synonym">Glomerella cingulata</name>
    <dbReference type="NCBI Taxonomy" id="1237896"/>
    <lineage>
        <taxon>Eukaryota</taxon>
        <taxon>Fungi</taxon>
        <taxon>Dikarya</taxon>
        <taxon>Ascomycota</taxon>
        <taxon>Pezizomycotina</taxon>
        <taxon>Sordariomycetes</taxon>
        <taxon>Hypocreomycetidae</taxon>
        <taxon>Glomerellales</taxon>
        <taxon>Glomerellaceae</taxon>
        <taxon>Colletotrichum</taxon>
        <taxon>Colletotrichum gloeosporioides species complex</taxon>
    </lineage>
</organism>
<feature type="region of interest" description="Disordered" evidence="8">
    <location>
        <begin position="512"/>
        <end position="536"/>
    </location>
</feature>
<dbReference type="GO" id="GO:0005874">
    <property type="term" value="C:microtubule"/>
    <property type="evidence" value="ECO:0007669"/>
    <property type="project" value="UniProtKB-KW"/>
</dbReference>
<dbReference type="InterPro" id="IPR036961">
    <property type="entry name" value="Kinesin_motor_dom_sf"/>
</dbReference>
<sequence length="623" mass="66830">MSTGPGAGANGGQEEIKLREDSKRGVYASPLKEEIVQSPTQLLRVIARGDQARRTASTQFNARSSRSHAVVQIVVESRERIPGNPGGGDSKRSGMLPGGVRVSTLSLIDLAGSEKAAESKERRTEGSHINKSLLTLGTVISKLSEHKDKDGKAADKDGKHLPYRDSKLTRLLQGALSGGSLVSILCTIQIGAAGSAASSNSHTSETINTLKFASRAKNNIVSHAKKAEEALGAGGDGGARVLLERYRMEILELRQQLDTQAKEKNAKHAEAEKERDAEEEKARELEAEHRHEEQMLEMQLARTALKERIDHLNRLILSSKSIGVNASGSYSALGIHTRSSMASVRSSLATSVSGRPILERTASMTSASSTIGRRSSGRSSGGQRLSSGEGGGVMTDDDSVGEYGDGSASLTAQNRALQADLADKTRYIQTLEKRLMQARRASSSRTSVGFSTPNKGIMVGEDHSVSTLLREKDAEIAELRARLDDKDRMLAALRSAARSREVAEGAMDGRTSALYEHSPPPTINPPPAPSNALAGRSNSLTARSNSLTNPRTRTKSVDEVNQILDEMIQDRGETGHLVRGVRGSVRVASDRKLETHPENSLKMEPLRKTASFDDGNRASAVQA</sequence>
<protein>
    <recommendedName>
        <fullName evidence="6">Kinesin-like protein</fullName>
    </recommendedName>
</protein>
<evidence type="ECO:0000256" key="5">
    <source>
        <dbReference type="PROSITE-ProRule" id="PRU00283"/>
    </source>
</evidence>
<name>T0KIN3_COLGC</name>
<feature type="region of interest" description="Disordered" evidence="8">
    <location>
        <begin position="1"/>
        <end position="24"/>
    </location>
</feature>
<evidence type="ECO:0000256" key="3">
    <source>
        <dbReference type="ARBA" id="ARBA00023054"/>
    </source>
</evidence>
<dbReference type="InterPro" id="IPR027417">
    <property type="entry name" value="P-loop_NTPase"/>
</dbReference>
<proteinExistence type="inferred from homology"/>
<dbReference type="AlphaFoldDB" id="T0KIN3"/>
<dbReference type="PROSITE" id="PS00411">
    <property type="entry name" value="KINESIN_MOTOR_1"/>
    <property type="match status" value="1"/>
</dbReference>
<dbReference type="GO" id="GO:0000278">
    <property type="term" value="P:mitotic cell cycle"/>
    <property type="evidence" value="ECO:0007669"/>
    <property type="project" value="TreeGrafter"/>
</dbReference>
<dbReference type="PRINTS" id="PR00380">
    <property type="entry name" value="KINESINHEAVY"/>
</dbReference>
<evidence type="ECO:0000256" key="7">
    <source>
        <dbReference type="SAM" id="Coils"/>
    </source>
</evidence>
<evidence type="ECO:0000256" key="2">
    <source>
        <dbReference type="ARBA" id="ARBA00022840"/>
    </source>
</evidence>
<dbReference type="GO" id="GO:0007018">
    <property type="term" value="P:microtubule-based movement"/>
    <property type="evidence" value="ECO:0007669"/>
    <property type="project" value="InterPro"/>
</dbReference>
<dbReference type="GO" id="GO:0005524">
    <property type="term" value="F:ATP binding"/>
    <property type="evidence" value="ECO:0007669"/>
    <property type="project" value="UniProtKB-KW"/>
</dbReference>
<keyword evidence="6" id="KW-0493">Microtubule</keyword>
<dbReference type="PANTHER" id="PTHR47968:SF75">
    <property type="entry name" value="CENTROMERE-ASSOCIATED PROTEIN E"/>
    <property type="match status" value="1"/>
</dbReference>
<dbReference type="EMBL" id="AMYD01001529">
    <property type="protein sequence ID" value="EQB52733.1"/>
    <property type="molecule type" value="Genomic_DNA"/>
</dbReference>
<dbReference type="InterPro" id="IPR001752">
    <property type="entry name" value="Kinesin_motor_dom"/>
</dbReference>
<dbReference type="HOGENOM" id="CLU_001485_24_2_1"/>
<evidence type="ECO:0000256" key="1">
    <source>
        <dbReference type="ARBA" id="ARBA00022741"/>
    </source>
</evidence>
<keyword evidence="3 7" id="KW-0175">Coiled coil</keyword>
<feature type="compositionally biased region" description="Low complexity" evidence="8">
    <location>
        <begin position="366"/>
        <end position="387"/>
    </location>
</feature>
<feature type="compositionally biased region" description="Basic and acidic residues" evidence="8">
    <location>
        <begin position="588"/>
        <end position="616"/>
    </location>
</feature>
<keyword evidence="1 6" id="KW-0547">Nucleotide-binding</keyword>
<dbReference type="SMART" id="SM00129">
    <property type="entry name" value="KISc"/>
    <property type="match status" value="1"/>
</dbReference>
<keyword evidence="2 6" id="KW-0067">ATP-binding</keyword>
<feature type="coiled-coil region" evidence="7">
    <location>
        <begin position="469"/>
        <end position="496"/>
    </location>
</feature>
<evidence type="ECO:0000256" key="8">
    <source>
        <dbReference type="SAM" id="MobiDB-lite"/>
    </source>
</evidence>
<dbReference type="PROSITE" id="PS50067">
    <property type="entry name" value="KINESIN_MOTOR_2"/>
    <property type="match status" value="1"/>
</dbReference>
<dbReference type="GO" id="GO:0008017">
    <property type="term" value="F:microtubule binding"/>
    <property type="evidence" value="ECO:0007669"/>
    <property type="project" value="InterPro"/>
</dbReference>
<evidence type="ECO:0000256" key="6">
    <source>
        <dbReference type="RuleBase" id="RU000394"/>
    </source>
</evidence>